<protein>
    <submittedName>
        <fullName evidence="3">Replication initiation factor</fullName>
    </submittedName>
</protein>
<evidence type="ECO:0000313" key="4">
    <source>
        <dbReference type="Proteomes" id="UP000070260"/>
    </source>
</evidence>
<evidence type="ECO:0000259" key="1">
    <source>
        <dbReference type="Pfam" id="PF02486"/>
    </source>
</evidence>
<keyword evidence="3" id="KW-0648">Protein biosynthesis</keyword>
<feature type="domain" description="Replication initiation protein-like C-terminal" evidence="1">
    <location>
        <begin position="107"/>
        <end position="315"/>
    </location>
</feature>
<feature type="domain" description="Rolling Circle replication initiation protein N-terminal" evidence="2">
    <location>
        <begin position="9"/>
        <end position="100"/>
    </location>
</feature>
<proteinExistence type="predicted"/>
<dbReference type="InterPro" id="IPR040819">
    <property type="entry name" value="Rol_Rep_N"/>
</dbReference>
<dbReference type="Proteomes" id="UP000070260">
    <property type="component" value="Chromosome"/>
</dbReference>
<evidence type="ECO:0000313" key="3">
    <source>
        <dbReference type="EMBL" id="AMN36768.1"/>
    </source>
</evidence>
<keyword evidence="3" id="KW-0396">Initiation factor</keyword>
<dbReference type="RefSeq" id="WP_061415972.1">
    <property type="nucleotide sequence ID" value="NZ_CATNWO010000005.1"/>
</dbReference>
<evidence type="ECO:0000259" key="2">
    <source>
        <dbReference type="Pfam" id="PF18106"/>
    </source>
</evidence>
<organism evidence="3 4">
    <name type="scientific">Clostridium perfringens</name>
    <dbReference type="NCBI Taxonomy" id="1502"/>
    <lineage>
        <taxon>Bacteria</taxon>
        <taxon>Bacillati</taxon>
        <taxon>Bacillota</taxon>
        <taxon>Clostridia</taxon>
        <taxon>Eubacteriales</taxon>
        <taxon>Clostridiaceae</taxon>
        <taxon>Clostridium</taxon>
    </lineage>
</organism>
<dbReference type="OrthoDB" id="2067664at2"/>
<reference evidence="3 4" key="1">
    <citation type="journal article" date="2016" name="PLoS ONE">
        <title>Plasmid Characterization and Chromosome Analysis of Two netF+ Clostridium perfringens Isolates Associated with Foal and Canine Necrotizing Enteritis.</title>
        <authorList>
            <person name="Mehdizadeh Gohari I."/>
            <person name="Kropinski A.M."/>
            <person name="Weese S.J."/>
            <person name="Parreira V.R."/>
            <person name="Whitehead A.E."/>
            <person name="Boerlin P."/>
            <person name="Prescott J.F."/>
        </authorList>
    </citation>
    <scope>NUCLEOTIDE SEQUENCE [LARGE SCALE GENOMIC DNA]</scope>
    <source>
        <strain evidence="3 4">JP838</strain>
    </source>
</reference>
<dbReference type="AlphaFoldDB" id="A0A140GT73"/>
<dbReference type="Pfam" id="PF02486">
    <property type="entry name" value="Rep_trans"/>
    <property type="match status" value="1"/>
</dbReference>
<dbReference type="Pfam" id="PF18106">
    <property type="entry name" value="Rol_Rep_N"/>
    <property type="match status" value="1"/>
</dbReference>
<dbReference type="InterPro" id="IPR003491">
    <property type="entry name" value="REP-like_C"/>
</dbReference>
<dbReference type="GO" id="GO:0003743">
    <property type="term" value="F:translation initiation factor activity"/>
    <property type="evidence" value="ECO:0007669"/>
    <property type="project" value="UniProtKB-KW"/>
</dbReference>
<dbReference type="EMBL" id="CP010994">
    <property type="protein sequence ID" value="AMN36768.1"/>
    <property type="molecule type" value="Genomic_DNA"/>
</dbReference>
<name>A0A140GT73_CLOPF</name>
<sequence length="343" mass="39635">MEQKQSNKCLIDYFRCSIPNSNLRNVSNNVLGIEFSNFVGGTVKGSPYPTYDSCLSFANINLHSSQSHNNILIDMGGQACRQYEEYMDRVEGWHWYKLISYILEIKGNISRIDLALDIFDNSSPSVRTLQDYVKRGQLSTKSHKFIEINSGRVLDGKLTGFTLYIGAPPQILRIYDKKQERRDNVGEIINVEQWVRWELELTGKKAMLVAFKISNGKPLNLIIKGILSAHYCFKTKPKNASDLHNKNRLSNMRWWDKFVGGIEAIPLKVQREKMTLQKKKRWVEENTAKSISMIYEVFESVYGSEFAGIYLKELIENGKQKINVADRTLIDQRILELINEEEY</sequence>
<accession>A0A140GT73</accession>
<gene>
    <name evidence="3" type="ORF">JFP838_13780</name>
</gene>
<dbReference type="PATRIC" id="fig|1502.176.peg.2637"/>